<dbReference type="Proteomes" id="UP001155241">
    <property type="component" value="Unassembled WGS sequence"/>
</dbReference>
<reference evidence="4" key="1">
    <citation type="submission" date="2022-06" db="EMBL/GenBank/DDBJ databases">
        <title>Aeoliella straminimaris, a novel planctomycete from sediments.</title>
        <authorList>
            <person name="Vitorino I.R."/>
            <person name="Lage O.M."/>
        </authorList>
    </citation>
    <scope>NUCLEOTIDE SEQUENCE</scope>
    <source>
        <strain evidence="4">ICT_H6.2</strain>
    </source>
</reference>
<feature type="domain" description="PDZ" evidence="3">
    <location>
        <begin position="15"/>
        <end position="91"/>
    </location>
</feature>
<dbReference type="RefSeq" id="WP_252855675.1">
    <property type="nucleotide sequence ID" value="NZ_JAMXLR010000092.1"/>
</dbReference>
<accession>A0A9X2FEI4</accession>
<dbReference type="InterPro" id="IPR036034">
    <property type="entry name" value="PDZ_sf"/>
</dbReference>
<dbReference type="InterPro" id="IPR041489">
    <property type="entry name" value="PDZ_6"/>
</dbReference>
<evidence type="ECO:0000259" key="3">
    <source>
        <dbReference type="PROSITE" id="PS50106"/>
    </source>
</evidence>
<dbReference type="SUPFAM" id="SSF50156">
    <property type="entry name" value="PDZ domain-like"/>
    <property type="match status" value="1"/>
</dbReference>
<evidence type="ECO:0000256" key="2">
    <source>
        <dbReference type="SAM" id="SignalP"/>
    </source>
</evidence>
<comment type="caution">
    <text evidence="4">The sequence shown here is derived from an EMBL/GenBank/DDBJ whole genome shotgun (WGS) entry which is preliminary data.</text>
</comment>
<feature type="chain" id="PRO_5040747366" evidence="2">
    <location>
        <begin position="20"/>
        <end position="230"/>
    </location>
</feature>
<dbReference type="PROSITE" id="PS50106">
    <property type="entry name" value="PDZ"/>
    <property type="match status" value="1"/>
</dbReference>
<organism evidence="4 5">
    <name type="scientific">Aeoliella straminimaris</name>
    <dbReference type="NCBI Taxonomy" id="2954799"/>
    <lineage>
        <taxon>Bacteria</taxon>
        <taxon>Pseudomonadati</taxon>
        <taxon>Planctomycetota</taxon>
        <taxon>Planctomycetia</taxon>
        <taxon>Pirellulales</taxon>
        <taxon>Lacipirellulaceae</taxon>
        <taxon>Aeoliella</taxon>
    </lineage>
</organism>
<evidence type="ECO:0000313" key="5">
    <source>
        <dbReference type="Proteomes" id="UP001155241"/>
    </source>
</evidence>
<sequence>MSRLAQNLLLVAIATVSLAASADAQNRWHFGMNVQLYQTSGFKYLKVTSVTPYSPAAQAGLEPGDMIYSVNNQKFYTANSDWQALNILQQATSNAGGSPPGVPTTMVATNPGTARMNVLDIRSGRYTQVVCYPRDNFNGGGGGGLPTAQVNPQVNPNPGFNPPGNWYPQPNPGCGGGGGYPTPPRKPGCGGGGGYPGGGNPGGGNPGGGGGGGVPTILSQGFQMFKNARQ</sequence>
<dbReference type="Pfam" id="PF17820">
    <property type="entry name" value="PDZ_6"/>
    <property type="match status" value="1"/>
</dbReference>
<proteinExistence type="predicted"/>
<dbReference type="InterPro" id="IPR001478">
    <property type="entry name" value="PDZ"/>
</dbReference>
<dbReference type="Gene3D" id="2.30.42.10">
    <property type="match status" value="1"/>
</dbReference>
<dbReference type="AlphaFoldDB" id="A0A9X2FEI4"/>
<feature type="region of interest" description="Disordered" evidence="1">
    <location>
        <begin position="185"/>
        <end position="230"/>
    </location>
</feature>
<keyword evidence="5" id="KW-1185">Reference proteome</keyword>
<feature type="compositionally biased region" description="Gly residues" evidence="1">
    <location>
        <begin position="188"/>
        <end position="214"/>
    </location>
</feature>
<feature type="signal peptide" evidence="2">
    <location>
        <begin position="1"/>
        <end position="19"/>
    </location>
</feature>
<protein>
    <submittedName>
        <fullName evidence="4">PDZ domain-containing protein</fullName>
    </submittedName>
</protein>
<evidence type="ECO:0000256" key="1">
    <source>
        <dbReference type="SAM" id="MobiDB-lite"/>
    </source>
</evidence>
<evidence type="ECO:0000313" key="4">
    <source>
        <dbReference type="EMBL" id="MCO6047565.1"/>
    </source>
</evidence>
<keyword evidence="2" id="KW-0732">Signal</keyword>
<gene>
    <name evidence="4" type="ORF">NG895_26980</name>
</gene>
<dbReference type="EMBL" id="JAMXLR010000092">
    <property type="protein sequence ID" value="MCO6047565.1"/>
    <property type="molecule type" value="Genomic_DNA"/>
</dbReference>
<name>A0A9X2FEI4_9BACT</name>